<protein>
    <submittedName>
        <fullName evidence="2">Uncharacterized protein</fullName>
    </submittedName>
</protein>
<proteinExistence type="predicted"/>
<dbReference type="Proteomes" id="UP001243330">
    <property type="component" value="Unassembled WGS sequence"/>
</dbReference>
<dbReference type="AlphaFoldDB" id="A0AAD9AK59"/>
<comment type="caution">
    <text evidence="2">The sequence shown here is derived from an EMBL/GenBank/DDBJ whole genome shotgun (WGS) entry which is preliminary data.</text>
</comment>
<evidence type="ECO:0000313" key="2">
    <source>
        <dbReference type="EMBL" id="KAK1848885.1"/>
    </source>
</evidence>
<feature type="compositionally biased region" description="Basic and acidic residues" evidence="1">
    <location>
        <begin position="154"/>
        <end position="174"/>
    </location>
</feature>
<feature type="region of interest" description="Disordered" evidence="1">
    <location>
        <begin position="249"/>
        <end position="268"/>
    </location>
</feature>
<sequence length="297" mass="34053">MGISASAIRMRSTKSCIKTSWSSDYNPCKKQVRFTEDTIDPRPSALSHTLENFIFAHPEDMAAFDHFPDEPVAIQRARHFSTPTSSPVQPEQISTCSPLRSCLKKPKNIELHAELSKTVRFNEALEYDTDAIKHEPPRRQSQSPSPRDSSSQDSKPKTKLPDRPLKRTNMDKTESLKAKRVKFAVDDSGSDTEEFTDDEEFAFRIEDLVTDFRIDTAWQRMRAQELREWDNYMFRKSLMENKIRNTKTSMIKKRRPSSPQEWSEGVERGVKSGLAGSVQLTSGSLKTARARHPLFRV</sequence>
<organism evidence="2 3">
    <name type="scientific">Colletotrichum chrysophilum</name>
    <dbReference type="NCBI Taxonomy" id="1836956"/>
    <lineage>
        <taxon>Eukaryota</taxon>
        <taxon>Fungi</taxon>
        <taxon>Dikarya</taxon>
        <taxon>Ascomycota</taxon>
        <taxon>Pezizomycotina</taxon>
        <taxon>Sordariomycetes</taxon>
        <taxon>Hypocreomycetidae</taxon>
        <taxon>Glomerellales</taxon>
        <taxon>Glomerellaceae</taxon>
        <taxon>Colletotrichum</taxon>
        <taxon>Colletotrichum gloeosporioides species complex</taxon>
    </lineage>
</organism>
<accession>A0AAD9AK59</accession>
<feature type="region of interest" description="Disordered" evidence="1">
    <location>
        <begin position="128"/>
        <end position="174"/>
    </location>
</feature>
<reference evidence="2" key="1">
    <citation type="submission" date="2023-01" db="EMBL/GenBank/DDBJ databases">
        <title>Colletotrichum chrysophilum M932 genome sequence.</title>
        <authorList>
            <person name="Baroncelli R."/>
        </authorList>
    </citation>
    <scope>NUCLEOTIDE SEQUENCE</scope>
    <source>
        <strain evidence="2">M932</strain>
    </source>
</reference>
<dbReference type="EMBL" id="JAQOWY010000158">
    <property type="protein sequence ID" value="KAK1848885.1"/>
    <property type="molecule type" value="Genomic_DNA"/>
</dbReference>
<name>A0AAD9AK59_9PEZI</name>
<evidence type="ECO:0000313" key="3">
    <source>
        <dbReference type="Proteomes" id="UP001243330"/>
    </source>
</evidence>
<gene>
    <name evidence="2" type="ORF">CCHR01_08451</name>
</gene>
<evidence type="ECO:0000256" key="1">
    <source>
        <dbReference type="SAM" id="MobiDB-lite"/>
    </source>
</evidence>
<keyword evidence="3" id="KW-1185">Reference proteome</keyword>
<feature type="compositionally biased region" description="Low complexity" evidence="1">
    <location>
        <begin position="139"/>
        <end position="153"/>
    </location>
</feature>